<comment type="caution">
    <text evidence="2">The sequence shown here is derived from an EMBL/GenBank/DDBJ whole genome shotgun (WGS) entry which is preliminary data.</text>
</comment>
<dbReference type="AlphaFoldDB" id="A0A822XP05"/>
<feature type="region of interest" description="Disordered" evidence="1">
    <location>
        <begin position="62"/>
        <end position="81"/>
    </location>
</feature>
<dbReference type="EMBL" id="DUZY01000001">
    <property type="protein sequence ID" value="DAD20931.1"/>
    <property type="molecule type" value="Genomic_DNA"/>
</dbReference>
<accession>A0A822XP05</accession>
<feature type="compositionally biased region" description="Basic and acidic residues" evidence="1">
    <location>
        <begin position="1"/>
        <end position="20"/>
    </location>
</feature>
<reference evidence="2 3" key="1">
    <citation type="journal article" date="2020" name="Mol. Biol. Evol.">
        <title>Distinct Expression and Methylation Patterns for Genes with Different Fates following a Single Whole-Genome Duplication in Flowering Plants.</title>
        <authorList>
            <person name="Shi T."/>
            <person name="Rahmani R.S."/>
            <person name="Gugger P.F."/>
            <person name="Wang M."/>
            <person name="Li H."/>
            <person name="Zhang Y."/>
            <person name="Li Z."/>
            <person name="Wang Q."/>
            <person name="Van de Peer Y."/>
            <person name="Marchal K."/>
            <person name="Chen J."/>
        </authorList>
    </citation>
    <scope>NUCLEOTIDE SEQUENCE [LARGE SCALE GENOMIC DNA]</scope>
    <source>
        <tissue evidence="2">Leaf</tissue>
    </source>
</reference>
<gene>
    <name evidence="2" type="ORF">HUJ06_022394</name>
</gene>
<keyword evidence="3" id="KW-1185">Reference proteome</keyword>
<feature type="region of interest" description="Disordered" evidence="1">
    <location>
        <begin position="1"/>
        <end position="37"/>
    </location>
</feature>
<sequence length="81" mass="9072">MEMKQIGKGESTKGKTMGRERRAKVAGSAVSGGDERRGSSVLLIRLTSILLRYWNHFPPQWFGKNQEPGSEGPLSFRGLFY</sequence>
<organism evidence="2 3">
    <name type="scientific">Nelumbo nucifera</name>
    <name type="common">Sacred lotus</name>
    <dbReference type="NCBI Taxonomy" id="4432"/>
    <lineage>
        <taxon>Eukaryota</taxon>
        <taxon>Viridiplantae</taxon>
        <taxon>Streptophyta</taxon>
        <taxon>Embryophyta</taxon>
        <taxon>Tracheophyta</taxon>
        <taxon>Spermatophyta</taxon>
        <taxon>Magnoliopsida</taxon>
        <taxon>Proteales</taxon>
        <taxon>Nelumbonaceae</taxon>
        <taxon>Nelumbo</taxon>
    </lineage>
</organism>
<evidence type="ECO:0000313" key="3">
    <source>
        <dbReference type="Proteomes" id="UP000607653"/>
    </source>
</evidence>
<evidence type="ECO:0000256" key="1">
    <source>
        <dbReference type="SAM" id="MobiDB-lite"/>
    </source>
</evidence>
<protein>
    <submittedName>
        <fullName evidence="2">Uncharacterized protein</fullName>
    </submittedName>
</protein>
<dbReference type="Proteomes" id="UP000607653">
    <property type="component" value="Unassembled WGS sequence"/>
</dbReference>
<proteinExistence type="predicted"/>
<evidence type="ECO:0000313" key="2">
    <source>
        <dbReference type="EMBL" id="DAD20931.1"/>
    </source>
</evidence>
<name>A0A822XP05_NELNU</name>